<protein>
    <submittedName>
        <fullName evidence="7">M67 family metallopeptidase</fullName>
    </submittedName>
</protein>
<dbReference type="Pfam" id="PF14464">
    <property type="entry name" value="Prok-JAB"/>
    <property type="match status" value="1"/>
</dbReference>
<dbReference type="SMART" id="SM00232">
    <property type="entry name" value="JAB_MPN"/>
    <property type="match status" value="1"/>
</dbReference>
<keyword evidence="8" id="KW-1185">Reference proteome</keyword>
<sequence>MKKLVWDAMVDHCLQEAPYEACGLISGKGGKNETIWKMENIEHSSTRFAMDVKQMERVFKTMKLQGEELTGIYHSHPTALPYPSRNDIKNVHYPNAAYFIVSLSFGKPNVKCYRIKNSLVTHLKINVF</sequence>
<dbReference type="InterPro" id="IPR000555">
    <property type="entry name" value="JAMM/MPN+_dom"/>
</dbReference>
<evidence type="ECO:0000256" key="2">
    <source>
        <dbReference type="ARBA" id="ARBA00022723"/>
    </source>
</evidence>
<gene>
    <name evidence="7" type="ORF">F4V44_24610</name>
</gene>
<evidence type="ECO:0000313" key="7">
    <source>
        <dbReference type="EMBL" id="KAA9013591.1"/>
    </source>
</evidence>
<proteinExistence type="predicted"/>
<evidence type="ECO:0000256" key="5">
    <source>
        <dbReference type="ARBA" id="ARBA00023049"/>
    </source>
</evidence>
<reference evidence="7 8" key="1">
    <citation type="submission" date="2019-09" db="EMBL/GenBank/DDBJ databases">
        <title>Whole genome sequences of isolates from the Mars Exploration Rovers.</title>
        <authorList>
            <person name="Seuylemezian A."/>
            <person name="Vaishampayan P."/>
        </authorList>
    </citation>
    <scope>NUCLEOTIDE SEQUENCE [LARGE SCALE GENOMIC DNA]</scope>
    <source>
        <strain evidence="7 8">MER_TA_151</strain>
    </source>
</reference>
<feature type="domain" description="MPN" evidence="6">
    <location>
        <begin position="1"/>
        <end position="119"/>
    </location>
</feature>
<dbReference type="GO" id="GO:0008270">
    <property type="term" value="F:zinc ion binding"/>
    <property type="evidence" value="ECO:0007669"/>
    <property type="project" value="TreeGrafter"/>
</dbReference>
<dbReference type="InterPro" id="IPR037518">
    <property type="entry name" value="MPN"/>
</dbReference>
<dbReference type="EMBL" id="VYKL01000049">
    <property type="protein sequence ID" value="KAA9013591.1"/>
    <property type="molecule type" value="Genomic_DNA"/>
</dbReference>
<keyword evidence="2" id="KW-0479">Metal-binding</keyword>
<dbReference type="SUPFAM" id="SSF102712">
    <property type="entry name" value="JAB1/MPN domain"/>
    <property type="match status" value="1"/>
</dbReference>
<dbReference type="OrthoDB" id="9802958at2"/>
<accession>A0A5J5GZA6</accession>
<evidence type="ECO:0000313" key="8">
    <source>
        <dbReference type="Proteomes" id="UP000326671"/>
    </source>
</evidence>
<keyword evidence="5" id="KW-0482">Metalloprotease</keyword>
<name>A0A5J5GZA6_9BACI</name>
<keyword evidence="3" id="KW-0378">Hydrolase</keyword>
<evidence type="ECO:0000256" key="4">
    <source>
        <dbReference type="ARBA" id="ARBA00022833"/>
    </source>
</evidence>
<keyword evidence="1" id="KW-0645">Protease</keyword>
<dbReference type="Gene3D" id="3.40.140.10">
    <property type="entry name" value="Cytidine Deaminase, domain 2"/>
    <property type="match status" value="1"/>
</dbReference>
<dbReference type="GO" id="GO:0006508">
    <property type="term" value="P:proteolysis"/>
    <property type="evidence" value="ECO:0007669"/>
    <property type="project" value="UniProtKB-KW"/>
</dbReference>
<dbReference type="PANTHER" id="PTHR34858:SF1">
    <property type="entry name" value="CYSO-CYSTEINE PEPTIDASE"/>
    <property type="match status" value="1"/>
</dbReference>
<organism evidence="7 8">
    <name type="scientific">Niallia endozanthoxylica</name>
    <dbReference type="NCBI Taxonomy" id="2036016"/>
    <lineage>
        <taxon>Bacteria</taxon>
        <taxon>Bacillati</taxon>
        <taxon>Bacillota</taxon>
        <taxon>Bacilli</taxon>
        <taxon>Bacillales</taxon>
        <taxon>Bacillaceae</taxon>
        <taxon>Niallia</taxon>
    </lineage>
</organism>
<dbReference type="InterPro" id="IPR051929">
    <property type="entry name" value="VirAsm_ModProt"/>
</dbReference>
<evidence type="ECO:0000259" key="6">
    <source>
        <dbReference type="PROSITE" id="PS50249"/>
    </source>
</evidence>
<comment type="caution">
    <text evidence="7">The sequence shown here is derived from an EMBL/GenBank/DDBJ whole genome shotgun (WGS) entry which is preliminary data.</text>
</comment>
<dbReference type="CDD" id="cd08070">
    <property type="entry name" value="MPN_like"/>
    <property type="match status" value="1"/>
</dbReference>
<evidence type="ECO:0000256" key="1">
    <source>
        <dbReference type="ARBA" id="ARBA00022670"/>
    </source>
</evidence>
<dbReference type="Proteomes" id="UP000326671">
    <property type="component" value="Unassembled WGS sequence"/>
</dbReference>
<dbReference type="PANTHER" id="PTHR34858">
    <property type="entry name" value="CYSO-CYSTEINE PEPTIDASE"/>
    <property type="match status" value="1"/>
</dbReference>
<dbReference type="GO" id="GO:0008235">
    <property type="term" value="F:metalloexopeptidase activity"/>
    <property type="evidence" value="ECO:0007669"/>
    <property type="project" value="TreeGrafter"/>
</dbReference>
<keyword evidence="4" id="KW-0862">Zinc</keyword>
<dbReference type="InterPro" id="IPR028090">
    <property type="entry name" value="JAB_dom_prok"/>
</dbReference>
<dbReference type="PROSITE" id="PS50249">
    <property type="entry name" value="MPN"/>
    <property type="match status" value="1"/>
</dbReference>
<evidence type="ECO:0000256" key="3">
    <source>
        <dbReference type="ARBA" id="ARBA00022801"/>
    </source>
</evidence>
<dbReference type="AlphaFoldDB" id="A0A5J5GZA6"/>